<evidence type="ECO:0000313" key="2">
    <source>
        <dbReference type="Proteomes" id="UP000070539"/>
    </source>
</evidence>
<organism evidence="1 2">
    <name type="scientific">Anaerotignum neopropionicum</name>
    <dbReference type="NCBI Taxonomy" id="36847"/>
    <lineage>
        <taxon>Bacteria</taxon>
        <taxon>Bacillati</taxon>
        <taxon>Bacillota</taxon>
        <taxon>Clostridia</taxon>
        <taxon>Lachnospirales</taxon>
        <taxon>Anaerotignaceae</taxon>
        <taxon>Anaerotignum</taxon>
    </lineage>
</organism>
<dbReference type="PATRIC" id="fig|36847.3.peg.3290"/>
<dbReference type="Proteomes" id="UP000070539">
    <property type="component" value="Unassembled WGS sequence"/>
</dbReference>
<comment type="caution">
    <text evidence="1">The sequence shown here is derived from an EMBL/GenBank/DDBJ whole genome shotgun (WGS) entry which is preliminary data.</text>
</comment>
<dbReference type="AlphaFoldDB" id="A0A136WBF0"/>
<reference evidence="1 2" key="1">
    <citation type="submission" date="2016-01" db="EMBL/GenBank/DDBJ databases">
        <title>Genome sequence of Clostridium neopropionicum X4, DSM-3847.</title>
        <authorList>
            <person name="Poehlein A."/>
            <person name="Beck M.H."/>
            <person name="Bengelsdorf F.R."/>
            <person name="Daniel R."/>
            <person name="Duerre P."/>
        </authorList>
    </citation>
    <scope>NUCLEOTIDE SEQUENCE [LARGE SCALE GENOMIC DNA]</scope>
    <source>
        <strain evidence="1 2">DSM-3847</strain>
    </source>
</reference>
<gene>
    <name evidence="1" type="ORF">CLNEO_28150</name>
</gene>
<evidence type="ECO:0000313" key="1">
    <source>
        <dbReference type="EMBL" id="KXL51843.1"/>
    </source>
</evidence>
<dbReference type="EMBL" id="LRVM01000014">
    <property type="protein sequence ID" value="KXL51843.1"/>
    <property type="molecule type" value="Genomic_DNA"/>
</dbReference>
<accession>A0A136WBF0</accession>
<keyword evidence="2" id="KW-1185">Reference proteome</keyword>
<proteinExistence type="predicted"/>
<protein>
    <submittedName>
        <fullName evidence="1">Uncharacterized protein</fullName>
    </submittedName>
</protein>
<dbReference type="RefSeq" id="WP_066090626.1">
    <property type="nucleotide sequence ID" value="NZ_LRVM01000014.1"/>
</dbReference>
<sequence>MTAKTHGYITKEIELEQLYQFVLKYFDPSAKINRYENRFGESNEMAVYFTYKGEERRLFTMVYKSRKFSKNGEKNRMIFLDLDYWGHSVEIMRSILSFFGGWLDENDCDNEEPYFIDVQADGLTPNIIKITRSELNRRLGGMVVIIEDEENESHEK</sequence>
<name>A0A136WBF0_9FIRM</name>
<dbReference type="STRING" id="36847.CLNEO_28150"/>